<dbReference type="SUPFAM" id="SSF50969">
    <property type="entry name" value="YVTN repeat-like/Quinoprotein amine dehydrogenase"/>
    <property type="match status" value="1"/>
</dbReference>
<name>A0A7J0CS64_STRMI</name>
<dbReference type="Gene3D" id="3.40.50.300">
    <property type="entry name" value="P-loop containing nucleotide triphosphate hydrolases"/>
    <property type="match status" value="1"/>
</dbReference>
<keyword evidence="2" id="KW-1133">Transmembrane helix</keyword>
<accession>A0A7J0CS64</accession>
<protein>
    <recommendedName>
        <fullName evidence="3">AAA+ ATPase domain-containing protein</fullName>
    </recommendedName>
</protein>
<keyword evidence="2" id="KW-0812">Transmembrane</keyword>
<feature type="compositionally biased region" description="Basic and acidic residues" evidence="1">
    <location>
        <begin position="18"/>
        <end position="28"/>
    </location>
</feature>
<dbReference type="InterPro" id="IPR049052">
    <property type="entry name" value="nSTAND1"/>
</dbReference>
<dbReference type="Gene3D" id="2.120.10.30">
    <property type="entry name" value="TolB, C-terminal domain"/>
    <property type="match status" value="1"/>
</dbReference>
<reference evidence="4 5" key="1">
    <citation type="submission" date="2020-05" db="EMBL/GenBank/DDBJ databases">
        <title>Whole genome shotgun sequence of Streptomyces microflavus NBRC 13062.</title>
        <authorList>
            <person name="Komaki H."/>
            <person name="Tamura T."/>
        </authorList>
    </citation>
    <scope>NUCLEOTIDE SEQUENCE [LARGE SCALE GENOMIC DNA]</scope>
    <source>
        <strain evidence="4 5">NBRC 13062</strain>
    </source>
</reference>
<dbReference type="InterPro" id="IPR003593">
    <property type="entry name" value="AAA+_ATPase"/>
</dbReference>
<evidence type="ECO:0000256" key="1">
    <source>
        <dbReference type="SAM" id="MobiDB-lite"/>
    </source>
</evidence>
<proteinExistence type="predicted"/>
<dbReference type="InterPro" id="IPR011044">
    <property type="entry name" value="Quino_amine_DH_bsu"/>
</dbReference>
<dbReference type="Pfam" id="PF20703">
    <property type="entry name" value="nSTAND1"/>
    <property type="match status" value="1"/>
</dbReference>
<evidence type="ECO:0000313" key="5">
    <source>
        <dbReference type="Proteomes" id="UP000498740"/>
    </source>
</evidence>
<dbReference type="SUPFAM" id="SSF52540">
    <property type="entry name" value="P-loop containing nucleoside triphosphate hydrolases"/>
    <property type="match status" value="1"/>
</dbReference>
<feature type="domain" description="AAA+ ATPase" evidence="3">
    <location>
        <begin position="283"/>
        <end position="446"/>
    </location>
</feature>
<dbReference type="InterPro" id="IPR009003">
    <property type="entry name" value="Peptidase_S1_PA"/>
</dbReference>
<keyword evidence="2" id="KW-0472">Membrane</keyword>
<dbReference type="Proteomes" id="UP000498740">
    <property type="component" value="Unassembled WGS sequence"/>
</dbReference>
<dbReference type="RefSeq" id="WP_078657422.1">
    <property type="nucleotide sequence ID" value="NZ_BMUG01000002.1"/>
</dbReference>
<comment type="caution">
    <text evidence="4">The sequence shown here is derived from an EMBL/GenBank/DDBJ whole genome shotgun (WGS) entry which is preliminary data.</text>
</comment>
<gene>
    <name evidence="4" type="ORF">Smic_36950</name>
</gene>
<dbReference type="SUPFAM" id="SSF82171">
    <property type="entry name" value="DPP6 N-terminal domain-like"/>
    <property type="match status" value="1"/>
</dbReference>
<dbReference type="Gene3D" id="2.40.10.10">
    <property type="entry name" value="Trypsin-like serine proteases"/>
    <property type="match status" value="1"/>
</dbReference>
<feature type="transmembrane region" description="Helical" evidence="2">
    <location>
        <begin position="693"/>
        <end position="713"/>
    </location>
</feature>
<dbReference type="InterPro" id="IPR043504">
    <property type="entry name" value="Peptidase_S1_PA_chymotrypsin"/>
</dbReference>
<dbReference type="InterPro" id="IPR027417">
    <property type="entry name" value="P-loop_NTPase"/>
</dbReference>
<evidence type="ECO:0000256" key="2">
    <source>
        <dbReference type="SAM" id="Phobius"/>
    </source>
</evidence>
<feature type="transmembrane region" description="Helical" evidence="2">
    <location>
        <begin position="484"/>
        <end position="502"/>
    </location>
</feature>
<sequence>MTRRPQGTDGDGPPEPPGRPERQKRPQDPAHGPEAALVAAVVRIEGRDGVVAGAGFLVADGLVLTCAHVVSDALDRPRDATVEPGAEVTVGLPLAGNAGDPDDDGDRTAEVHRWIPVRPDRTGDMALLRLRDPIPGARPLPLADPPEGVWHHRARAVGFTDDHPGGIWHSGTFRGPTREGWVQLSRGDGEGMYVRRGFSGSPVWDDELGAAVGMMVAAEPVREAQQAFALRTRTLLEELPELRSLIAPRSPFRGLDTFQEADADVFFGRDDDIRRVVTAVSTGDRPTAVYGPSGCGKSSLALAGVVPVVREAGYTVLVVDAGHISSLRHALATRLYELHLRERERVGGPAPVDSAEQVGSLLGKDRFADVLDRVLGSAGHRVLVVLDQAEALLDRSEAELAEAAGLLFRQEQPEGIRVLLTLRSDFMDAALSHTVLGPVLKGGTGVPLTPMSAAQLAKVIGEPVGRLPAVAYDPGLEDLILKDAGAAPGILPLLGFVLTQLWERQASGRLRLATYKEIGGVSGALARHAEAAWQECVRPEEEAEALRLLTGLVRVLPGSEAPLRRMITSEEAGEARWRIARSLAGKRLLVLHGEEHGPQTAELAHETLISAWPTLAEQVKADSDLLAARAELRHDLDRWEKAGRPSDLLPGPLHLGSLKRRLQTREAELSEPEREFVALAGGRHRARRVRVRAVWVAAALVLALIAGLGTFLVQESRTSAQREAEGRSRSLASLSDELAKRDPGGAALVAMAAHDLSPTQEAGNALLRRYDHLLLARWALSGTETLVDQVATSTNGRVVLVTTKAGGVTSSQGGAVLFVRGAGERIVRARLPLAEQVFFPMVSRDGRRIAYLSTKDGGTLVWHDVNPAGKDGPAVLGRERKVRGGEFGETGSSFDQRLGLADFSPDAREVVTATDGRLRGRDLATERTRELPGRLPAVDRVWFGPDADTLVAQLRPDATQEKAQQASLVAVAVGTGRTRKLADGVYASTVPRLALSGDGAVLAVCRQGRIGKNVAYEAVRVTDGRTLTRYRPGEFSSSCKSIGIDGTGAHFAVHKLTASWAVVGTRPGSGVREALGPSRLPKEDDDLSLVGDPEEPVLIVRDETSVTGRPLGWSTIEADSPPVLLSGAAWGEGDETVVRLGEDGGRLGIVRLDTEGSTLVKEVARPPRKQQSGFTDDVQEVKADRSGTLAADLIGPDKVRVWELPSLRTATDIVTAPPPENTSVRIFFGPRDELLTVSGTVIEHWNARDGRRLSKPVDLRGLKFAGKDLAQFTASFHPEPGHVQLLIAGEQTVRALSLRTGKENKALQVELEPDVSTAVLDRSGDFAVVQTKGSMVEVWSVRGPGQRPRRVLGPVGPLDRFGYFQHGFRADSSVYFLANGNSVRFQDAADPEDRGEAYVLAEEQEFLAASQDGRTLLRRIDKANVSVLRLDPGLWKKKLCATLGRDLSEDERRGLPTWLPARICPPGGR</sequence>
<evidence type="ECO:0000259" key="3">
    <source>
        <dbReference type="SMART" id="SM00382"/>
    </source>
</evidence>
<feature type="region of interest" description="Disordered" evidence="1">
    <location>
        <begin position="1"/>
        <end position="33"/>
    </location>
</feature>
<dbReference type="SMART" id="SM00382">
    <property type="entry name" value="AAA"/>
    <property type="match status" value="1"/>
</dbReference>
<dbReference type="EMBL" id="BLWD01000001">
    <property type="protein sequence ID" value="GFN05139.1"/>
    <property type="molecule type" value="Genomic_DNA"/>
</dbReference>
<dbReference type="SUPFAM" id="SSF50494">
    <property type="entry name" value="Trypsin-like serine proteases"/>
    <property type="match status" value="1"/>
</dbReference>
<dbReference type="Pfam" id="PF13365">
    <property type="entry name" value="Trypsin_2"/>
    <property type="match status" value="1"/>
</dbReference>
<organism evidence="4 5">
    <name type="scientific">Streptomyces microflavus</name>
    <name type="common">Streptomyces lipmanii</name>
    <dbReference type="NCBI Taxonomy" id="1919"/>
    <lineage>
        <taxon>Bacteria</taxon>
        <taxon>Bacillati</taxon>
        <taxon>Actinomycetota</taxon>
        <taxon>Actinomycetes</taxon>
        <taxon>Kitasatosporales</taxon>
        <taxon>Streptomycetaceae</taxon>
        <taxon>Streptomyces</taxon>
    </lineage>
</organism>
<evidence type="ECO:0000313" key="4">
    <source>
        <dbReference type="EMBL" id="GFN05139.1"/>
    </source>
</evidence>
<dbReference type="InterPro" id="IPR011042">
    <property type="entry name" value="6-blade_b-propeller_TolB-like"/>
</dbReference>